<protein>
    <submittedName>
        <fullName evidence="1">Uncharacterized protein</fullName>
    </submittedName>
</protein>
<organism evidence="1">
    <name type="scientific">viral metagenome</name>
    <dbReference type="NCBI Taxonomy" id="1070528"/>
    <lineage>
        <taxon>unclassified sequences</taxon>
        <taxon>metagenomes</taxon>
        <taxon>organismal metagenomes</taxon>
    </lineage>
</organism>
<dbReference type="AlphaFoldDB" id="A0A6C0BM22"/>
<name>A0A6C0BM22_9ZZZZ</name>
<reference evidence="1" key="1">
    <citation type="journal article" date="2020" name="Nature">
        <title>Giant virus diversity and host interactions through global metagenomics.</title>
        <authorList>
            <person name="Schulz F."/>
            <person name="Roux S."/>
            <person name="Paez-Espino D."/>
            <person name="Jungbluth S."/>
            <person name="Walsh D.A."/>
            <person name="Denef V.J."/>
            <person name="McMahon K.D."/>
            <person name="Konstantinidis K.T."/>
            <person name="Eloe-Fadrosh E.A."/>
            <person name="Kyrpides N.C."/>
            <person name="Woyke T."/>
        </authorList>
    </citation>
    <scope>NUCLEOTIDE SEQUENCE</scope>
    <source>
        <strain evidence="1">GVMAG-M-3300017651-5</strain>
    </source>
</reference>
<sequence>MYLLKIVSTIYCDDLGDAGNGDIDDILQSLRVMHLTHMHRLNTSPIIHINISIIPYPHNIISLTLQYTMNS</sequence>
<proteinExistence type="predicted"/>
<dbReference type="EMBL" id="MN739192">
    <property type="protein sequence ID" value="QHS92791.1"/>
    <property type="molecule type" value="Genomic_DNA"/>
</dbReference>
<evidence type="ECO:0000313" key="1">
    <source>
        <dbReference type="EMBL" id="QHS92791.1"/>
    </source>
</evidence>
<accession>A0A6C0BM22</accession>